<proteinExistence type="predicted"/>
<protein>
    <submittedName>
        <fullName evidence="1">Kinesin-like protein KIF14</fullName>
    </submittedName>
</protein>
<accession>A0ABD2BQQ5</accession>
<keyword evidence="2" id="KW-1185">Reference proteome</keyword>
<sequence length="165" mass="19084">MRRVVIFITIIIYNSSIEISKIANFDCRSSLEKLQETEERKNSELKYLRRCGIAVEIDLREKDKQPCLINLTADPMLSGTLLYLIPPGLVRIGKHSENSETFKKVPLDIVLDGPLVRKLHWLVVDFEGRFLQQSRRSSSSLFEASRSTTSRDTTPRFFLHFAFCF</sequence>
<dbReference type="Gene3D" id="2.60.200.20">
    <property type="match status" value="1"/>
</dbReference>
<comment type="caution">
    <text evidence="1">The sequence shown here is derived from an EMBL/GenBank/DDBJ whole genome shotgun (WGS) entry which is preliminary data.</text>
</comment>
<dbReference type="AlphaFoldDB" id="A0ABD2BQQ5"/>
<organism evidence="1 2">
    <name type="scientific">Vespula maculifrons</name>
    <name type="common">Eastern yellow jacket</name>
    <name type="synonym">Wasp</name>
    <dbReference type="NCBI Taxonomy" id="7453"/>
    <lineage>
        <taxon>Eukaryota</taxon>
        <taxon>Metazoa</taxon>
        <taxon>Ecdysozoa</taxon>
        <taxon>Arthropoda</taxon>
        <taxon>Hexapoda</taxon>
        <taxon>Insecta</taxon>
        <taxon>Pterygota</taxon>
        <taxon>Neoptera</taxon>
        <taxon>Endopterygota</taxon>
        <taxon>Hymenoptera</taxon>
        <taxon>Apocrita</taxon>
        <taxon>Aculeata</taxon>
        <taxon>Vespoidea</taxon>
        <taxon>Vespidae</taxon>
        <taxon>Vespinae</taxon>
        <taxon>Vespula</taxon>
    </lineage>
</organism>
<evidence type="ECO:0000313" key="2">
    <source>
        <dbReference type="Proteomes" id="UP001607303"/>
    </source>
</evidence>
<evidence type="ECO:0000313" key="1">
    <source>
        <dbReference type="EMBL" id="KAL2735109.1"/>
    </source>
</evidence>
<dbReference type="InterPro" id="IPR008984">
    <property type="entry name" value="SMAD_FHA_dom_sf"/>
</dbReference>
<dbReference type="EMBL" id="JAYRBN010000067">
    <property type="protein sequence ID" value="KAL2735109.1"/>
    <property type="molecule type" value="Genomic_DNA"/>
</dbReference>
<name>A0ABD2BQQ5_VESMC</name>
<dbReference type="Proteomes" id="UP001607303">
    <property type="component" value="Unassembled WGS sequence"/>
</dbReference>
<dbReference type="SUPFAM" id="SSF49879">
    <property type="entry name" value="SMAD/FHA domain"/>
    <property type="match status" value="1"/>
</dbReference>
<gene>
    <name evidence="1" type="ORF">V1477_013365</name>
</gene>
<reference evidence="1 2" key="1">
    <citation type="journal article" date="2024" name="Ann. Entomol. Soc. Am.">
        <title>Genomic analyses of the southern and eastern yellowjacket wasps (Hymenoptera: Vespidae) reveal evolutionary signatures of social life.</title>
        <authorList>
            <person name="Catto M.A."/>
            <person name="Caine P.B."/>
            <person name="Orr S.E."/>
            <person name="Hunt B.G."/>
            <person name="Goodisman M.A.D."/>
        </authorList>
    </citation>
    <scope>NUCLEOTIDE SEQUENCE [LARGE SCALE GENOMIC DNA]</scope>
    <source>
        <strain evidence="1">232</strain>
        <tissue evidence="1">Head and thorax</tissue>
    </source>
</reference>